<evidence type="ECO:0000313" key="3">
    <source>
        <dbReference type="EMBL" id="AEB68417.1"/>
    </source>
</evidence>
<sequence length="318" mass="35425">MGNSIVVTGGAGFIGSYLVERFINDGHDVLCLDNFDNYYDPAIKRDNVTRFKNKENFTLLKGDILDRDMVHKALNGADCVFHLAAQAGVRASVKDPIKVHEINTMGTLNILQAALDCGVKRLVYASSSSIYGKVKYLPFDESHPRVPVSPYGLSKLMAEEYCRIFSEIYGLETVSLRYFTVYGPRMRPDLAISIFANRALQDLPLEIFGPGEKTRDFTYIDDVVCANALAMKCNRGVFNIGSGHRISVKELAELIIQLTGSRSKIVFREDARGDAQHTWANTDRAKVKLGWSSKVGIEEGLKRYIKWLTTRNSPGAKG</sequence>
<dbReference type="OrthoDB" id="4907at2157"/>
<dbReference type="Pfam" id="PF01370">
    <property type="entry name" value="Epimerase"/>
    <property type="match status" value="1"/>
</dbReference>
<dbReference type="InParanoid" id="F4BVI3"/>
<gene>
    <name evidence="3" type="ordered locus">MCON_1819</name>
</gene>
<dbReference type="FunCoup" id="F4BVI3">
    <property type="interactions" value="85"/>
</dbReference>
<dbReference type="GeneID" id="10461353"/>
<name>F4BVI3_METSG</name>
<dbReference type="HOGENOM" id="CLU_007383_1_7_2"/>
<evidence type="ECO:0000256" key="1">
    <source>
        <dbReference type="ARBA" id="ARBA00007637"/>
    </source>
</evidence>
<dbReference type="InterPro" id="IPR036291">
    <property type="entry name" value="NAD(P)-bd_dom_sf"/>
</dbReference>
<dbReference type="GO" id="GO:0016853">
    <property type="term" value="F:isomerase activity"/>
    <property type="evidence" value="ECO:0007669"/>
    <property type="project" value="UniProtKB-KW"/>
</dbReference>
<dbReference type="RefSeq" id="WP_013719461.1">
    <property type="nucleotide sequence ID" value="NC_015416.1"/>
</dbReference>
<dbReference type="CDD" id="cd05256">
    <property type="entry name" value="UDP_AE_SDR_e"/>
    <property type="match status" value="1"/>
</dbReference>
<evidence type="ECO:0000313" key="4">
    <source>
        <dbReference type="Proteomes" id="UP000007807"/>
    </source>
</evidence>
<dbReference type="STRING" id="990316.MCON_1819"/>
<dbReference type="KEGG" id="mcj:MCON_1819"/>
<dbReference type="Gene3D" id="3.40.50.720">
    <property type="entry name" value="NAD(P)-binding Rossmann-like Domain"/>
    <property type="match status" value="1"/>
</dbReference>
<reference evidence="3 4" key="1">
    <citation type="journal article" date="2011" name="J. Bacteriol.">
        <title>Complete genome sequence of Methanosaeta concilii, a specialist in aceticlastic methanogenesis.</title>
        <authorList>
            <person name="Barber R.D."/>
            <person name="Zhang L."/>
            <person name="Harnack M."/>
            <person name="Olson M.V."/>
            <person name="Kaul R."/>
            <person name="Ingram-Smith C."/>
            <person name="Smith K.S."/>
        </authorList>
    </citation>
    <scope>NUCLEOTIDE SEQUENCE [LARGE SCALE GENOMIC DNA]</scope>
    <source>
        <strain evidence="4">ATCC 5969 / DSM 3671 / JCM 10134 / NBRC 103675 / OCM 69 / GP-6</strain>
    </source>
</reference>
<dbReference type="InterPro" id="IPR001509">
    <property type="entry name" value="Epimerase_deHydtase"/>
</dbReference>
<dbReference type="SUPFAM" id="SSF51735">
    <property type="entry name" value="NAD(P)-binding Rossmann-fold domains"/>
    <property type="match status" value="1"/>
</dbReference>
<dbReference type="EMBL" id="CP002565">
    <property type="protein sequence ID" value="AEB68417.1"/>
    <property type="molecule type" value="Genomic_DNA"/>
</dbReference>
<comment type="similarity">
    <text evidence="1">Belongs to the NAD(P)-dependent epimerase/dehydratase family.</text>
</comment>
<dbReference type="PANTHER" id="PTHR43000">
    <property type="entry name" value="DTDP-D-GLUCOSE 4,6-DEHYDRATASE-RELATED"/>
    <property type="match status" value="1"/>
</dbReference>
<accession>F4BVI3</accession>
<evidence type="ECO:0000259" key="2">
    <source>
        <dbReference type="Pfam" id="PF01370"/>
    </source>
</evidence>
<dbReference type="AlphaFoldDB" id="F4BVI3"/>
<keyword evidence="4" id="KW-1185">Reference proteome</keyword>
<dbReference type="Proteomes" id="UP000007807">
    <property type="component" value="Chromosome"/>
</dbReference>
<dbReference type="EC" id="5.1.-.-" evidence="3"/>
<proteinExistence type="inferred from homology"/>
<feature type="domain" description="NAD-dependent epimerase/dehydratase" evidence="2">
    <location>
        <begin position="5"/>
        <end position="241"/>
    </location>
</feature>
<dbReference type="PRINTS" id="PR01713">
    <property type="entry name" value="NUCEPIMERASE"/>
</dbReference>
<organism evidence="3 4">
    <name type="scientific">Methanothrix soehngenii (strain ATCC 5969 / DSM 3671 / JCM 10134 / NBRC 103675 / OCM 69 / GP-6)</name>
    <name type="common">Methanosaeta concilii</name>
    <dbReference type="NCBI Taxonomy" id="990316"/>
    <lineage>
        <taxon>Archaea</taxon>
        <taxon>Methanobacteriati</taxon>
        <taxon>Methanobacteriota</taxon>
        <taxon>Stenosarchaea group</taxon>
        <taxon>Methanomicrobia</taxon>
        <taxon>Methanotrichales</taxon>
        <taxon>Methanotrichaceae</taxon>
        <taxon>Methanothrix</taxon>
    </lineage>
</organism>
<protein>
    <submittedName>
        <fullName evidence="3">NAD-dependent nucleotide sugar epimerase</fullName>
        <ecNumber evidence="3">5.1.-.-</ecNumber>
    </submittedName>
</protein>
<keyword evidence="3" id="KW-0413">Isomerase</keyword>